<evidence type="ECO:0000313" key="3">
    <source>
        <dbReference type="Proteomes" id="UP000799779"/>
    </source>
</evidence>
<sequence length="109" mass="11523">MAGRILPIALATVFGIATATATFGSELKEQQRKKLEEEYQRELAALSSQNSAASANVPKEPTQSESVSSSSTLEASPSGLSSLFGLWAWQKTASATGKKSSSDESNLQR</sequence>
<dbReference type="Pfam" id="PF23670">
    <property type="entry name" value="PIGBOS1"/>
    <property type="match status" value="1"/>
</dbReference>
<feature type="compositionally biased region" description="Low complexity" evidence="1">
    <location>
        <begin position="42"/>
        <end position="56"/>
    </location>
</feature>
<organism evidence="2 3">
    <name type="scientific">Amniculicola lignicola CBS 123094</name>
    <dbReference type="NCBI Taxonomy" id="1392246"/>
    <lineage>
        <taxon>Eukaryota</taxon>
        <taxon>Fungi</taxon>
        <taxon>Dikarya</taxon>
        <taxon>Ascomycota</taxon>
        <taxon>Pezizomycotina</taxon>
        <taxon>Dothideomycetes</taxon>
        <taxon>Pleosporomycetidae</taxon>
        <taxon>Pleosporales</taxon>
        <taxon>Amniculicolaceae</taxon>
        <taxon>Amniculicola</taxon>
    </lineage>
</organism>
<proteinExistence type="predicted"/>
<dbReference type="InterPro" id="IPR057394">
    <property type="entry name" value="PIGBOS1"/>
</dbReference>
<dbReference type="EMBL" id="ML977598">
    <property type="protein sequence ID" value="KAF1999137.1"/>
    <property type="molecule type" value="Genomic_DNA"/>
</dbReference>
<evidence type="ECO:0000313" key="2">
    <source>
        <dbReference type="EMBL" id="KAF1999137.1"/>
    </source>
</evidence>
<protein>
    <submittedName>
        <fullName evidence="2">Uncharacterized protein</fullName>
    </submittedName>
</protein>
<feature type="compositionally biased region" description="Low complexity" evidence="1">
    <location>
        <begin position="64"/>
        <end position="77"/>
    </location>
</feature>
<dbReference type="AlphaFoldDB" id="A0A6A5WCH0"/>
<reference evidence="2" key="1">
    <citation type="journal article" date="2020" name="Stud. Mycol.">
        <title>101 Dothideomycetes genomes: a test case for predicting lifestyles and emergence of pathogens.</title>
        <authorList>
            <person name="Haridas S."/>
            <person name="Albert R."/>
            <person name="Binder M."/>
            <person name="Bloem J."/>
            <person name="Labutti K."/>
            <person name="Salamov A."/>
            <person name="Andreopoulos B."/>
            <person name="Baker S."/>
            <person name="Barry K."/>
            <person name="Bills G."/>
            <person name="Bluhm B."/>
            <person name="Cannon C."/>
            <person name="Castanera R."/>
            <person name="Culley D."/>
            <person name="Daum C."/>
            <person name="Ezra D."/>
            <person name="Gonzalez J."/>
            <person name="Henrissat B."/>
            <person name="Kuo A."/>
            <person name="Liang C."/>
            <person name="Lipzen A."/>
            <person name="Lutzoni F."/>
            <person name="Magnuson J."/>
            <person name="Mondo S."/>
            <person name="Nolan M."/>
            <person name="Ohm R."/>
            <person name="Pangilinan J."/>
            <person name="Park H.-J."/>
            <person name="Ramirez L."/>
            <person name="Alfaro M."/>
            <person name="Sun H."/>
            <person name="Tritt A."/>
            <person name="Yoshinaga Y."/>
            <person name="Zwiers L.-H."/>
            <person name="Turgeon B."/>
            <person name="Goodwin S."/>
            <person name="Spatafora J."/>
            <person name="Crous P."/>
            <person name="Grigoriev I."/>
        </authorList>
    </citation>
    <scope>NUCLEOTIDE SEQUENCE</scope>
    <source>
        <strain evidence="2">CBS 123094</strain>
    </source>
</reference>
<evidence type="ECO:0000256" key="1">
    <source>
        <dbReference type="SAM" id="MobiDB-lite"/>
    </source>
</evidence>
<feature type="region of interest" description="Disordered" evidence="1">
    <location>
        <begin position="34"/>
        <end position="77"/>
    </location>
</feature>
<accession>A0A6A5WCH0</accession>
<gene>
    <name evidence="2" type="ORF">P154DRAFT_577287</name>
</gene>
<keyword evidence="3" id="KW-1185">Reference proteome</keyword>
<name>A0A6A5WCH0_9PLEO</name>
<dbReference type="Proteomes" id="UP000799779">
    <property type="component" value="Unassembled WGS sequence"/>
</dbReference>